<name>A0AAD8PEA9_BABGI</name>
<organism evidence="1 2">
    <name type="scientific">Babesia gibsoni</name>
    <dbReference type="NCBI Taxonomy" id="33632"/>
    <lineage>
        <taxon>Eukaryota</taxon>
        <taxon>Sar</taxon>
        <taxon>Alveolata</taxon>
        <taxon>Apicomplexa</taxon>
        <taxon>Aconoidasida</taxon>
        <taxon>Piroplasmida</taxon>
        <taxon>Babesiidae</taxon>
        <taxon>Babesia</taxon>
    </lineage>
</organism>
<dbReference type="AlphaFoldDB" id="A0AAD8PEA9"/>
<dbReference type="EMBL" id="JAVEPI010000002">
    <property type="protein sequence ID" value="KAK1443732.1"/>
    <property type="molecule type" value="Genomic_DNA"/>
</dbReference>
<accession>A0AAD8PEA9</accession>
<protein>
    <submittedName>
        <fullName evidence="1">Uncharacterized protein</fullName>
    </submittedName>
</protein>
<keyword evidence="2" id="KW-1185">Reference proteome</keyword>
<evidence type="ECO:0000313" key="1">
    <source>
        <dbReference type="EMBL" id="KAK1443732.1"/>
    </source>
</evidence>
<comment type="caution">
    <text evidence="1">The sequence shown here is derived from an EMBL/GenBank/DDBJ whole genome shotgun (WGS) entry which is preliminary data.</text>
</comment>
<gene>
    <name evidence="1" type="ORF">BgAZ_206080</name>
</gene>
<proteinExistence type="predicted"/>
<sequence length="1201" mass="136475">MSRKCSVFSRNIQLALAHRVYHLREGHPYEGFCECYGSVRCGSTSTGAAVTVEQNESRKIRGNIGGTASGRESIFSNLKKAYKKDVPIWQEPEEPYNFYNIKDKRESVPCPGFEKGDPRSSMSNRGDSIEDIDLDVILERAYIPSMESNNHTVQLKKACMVTNKLITVDVPVRKLTGDAVVSAILHNIPPYEAYSSVEKLYKLLYIGEKGKISSLGTGVLQVLEKHISLLARAGALKVREALMIALIYDEHGMLEPLLRDSLALALQSQLYALRCYDVAATVRVFGKYGSRYSPLLNTLGLVFYDFMLGGKTSVYSNGPPTEEILEVLRSYAEVHFPVKRVVDAGFGRAYEDMDKMTTDQLITLLTSFFTLSKDSNFVEMYTKVMAILFHQPLLFVDEFQKWAQEQLTRECSITDHEQSTELINRLTRYSPPQLFLIMRALSECKSEYLIQSVHSRIAFKRLWSENISKGIMPWQGPVVQLGDMGSKDTRYLVAFGNPGNLNVDEKLLESGGPSGADVMTNVNKEVVKQPTREDPKNADTQPSRKGVISYRHQIPLLYDSMLKMVSHTLGDLPHPSDYLKLIYDGNTEIITLAKKEYQKENVTIHECSVLPCYPFISTLLHQIGRYETSHFKAITPNELLPFFNQGGDVMHLGEASIHGSIKKWYATQHVKLTSEEAHVGVADIPIINEDDSFNEMIHCLSFVKCSQINNGIRLYRVNAEDLANAVEVINDYSRYSDGHVEDTRLTIANLYFRMLFVNVPQAKSHKQNLSSFKRFFENVTPRSLMLDFPHLPFTDNRKMMGETSFYQAKNGSYRYYKPSPLYSDLMDGRSSIYGLMMYVLSQKIMHMAPLDDVEDGIYRMNLDVVCTSIEHVLHPFHVTRNVSSNRLLKWSILYYMGSLNKVHNIMKTHEYSRVETEVELEDADFSGNVTYTETIRNAIDHILDDAVIKAKKACGDVYICQHFRHVANILLNVCVNHIQCILKKIGKGDLCLTLQEHAKLSSTVCMLLEFDHELNKHTSSTCESLIKLEDQCTSYLCQQIVILGNAYKGQTPEISASRVCENSDIDYCPMGMPDFVESLSHQMSTDTFFYVIYALFMAWKDVEDRRCLMDAMYSMTQVMYKRIPYMSQQELVRAAGTIVHLQRVKQHSSGIDTEDPKGLVAQMVQILGARCLEIMEMPLPDMDEEETISQLGILELRRCLL</sequence>
<dbReference type="Proteomes" id="UP001230268">
    <property type="component" value="Unassembled WGS sequence"/>
</dbReference>
<reference evidence="1" key="1">
    <citation type="submission" date="2023-08" db="EMBL/GenBank/DDBJ databases">
        <title>Draft sequence of the Babesia gibsoni genome.</title>
        <authorList>
            <person name="Yamagishi J.Y."/>
            <person name="Xuan X.X."/>
        </authorList>
    </citation>
    <scope>NUCLEOTIDE SEQUENCE</scope>
    <source>
        <strain evidence="1">Azabu</strain>
    </source>
</reference>
<evidence type="ECO:0000313" key="2">
    <source>
        <dbReference type="Proteomes" id="UP001230268"/>
    </source>
</evidence>